<organism evidence="2 3">
    <name type="scientific">Saguinus oedipus</name>
    <name type="common">Cotton-top tamarin</name>
    <name type="synonym">Oedipomidas oedipus</name>
    <dbReference type="NCBI Taxonomy" id="9490"/>
    <lineage>
        <taxon>Eukaryota</taxon>
        <taxon>Metazoa</taxon>
        <taxon>Chordata</taxon>
        <taxon>Craniata</taxon>
        <taxon>Vertebrata</taxon>
        <taxon>Euteleostomi</taxon>
        <taxon>Mammalia</taxon>
        <taxon>Eutheria</taxon>
        <taxon>Euarchontoglires</taxon>
        <taxon>Primates</taxon>
        <taxon>Haplorrhini</taxon>
        <taxon>Platyrrhini</taxon>
        <taxon>Cebidae</taxon>
        <taxon>Callitrichinae</taxon>
        <taxon>Saguinus</taxon>
    </lineage>
</organism>
<feature type="compositionally biased region" description="Low complexity" evidence="1">
    <location>
        <begin position="24"/>
        <end position="35"/>
    </location>
</feature>
<sequence length="105" mass="10531">MVIGPTMQGALPSPAAVPPPAPGTPTGLPKGAAGAVTQSLPRTPTATTSGIRATLTPTVLAPRLPQPPQNPTNIQNFQLPPVGCLCDSSGPLKFDGKDCLASIAR</sequence>
<feature type="region of interest" description="Disordered" evidence="1">
    <location>
        <begin position="1"/>
        <end position="55"/>
    </location>
</feature>
<proteinExistence type="predicted"/>
<reference evidence="2 3" key="1">
    <citation type="submission" date="2023-05" db="EMBL/GenBank/DDBJ databases">
        <title>B98-5 Cell Line De Novo Hybrid Assembly: An Optical Mapping Approach.</title>
        <authorList>
            <person name="Kananen K."/>
            <person name="Auerbach J.A."/>
            <person name="Kautto E."/>
            <person name="Blachly J.S."/>
        </authorList>
    </citation>
    <scope>NUCLEOTIDE SEQUENCE [LARGE SCALE GENOMIC DNA]</scope>
    <source>
        <strain evidence="2">B95-8</strain>
        <tissue evidence="2">Cell line</tissue>
    </source>
</reference>
<name>A0ABQ9VLM4_SAGOE</name>
<feature type="compositionally biased region" description="Polar residues" evidence="1">
    <location>
        <begin position="36"/>
        <end position="55"/>
    </location>
</feature>
<comment type="caution">
    <text evidence="2">The sequence shown here is derived from an EMBL/GenBank/DDBJ whole genome shotgun (WGS) entry which is preliminary data.</text>
</comment>
<evidence type="ECO:0000313" key="3">
    <source>
        <dbReference type="Proteomes" id="UP001266305"/>
    </source>
</evidence>
<evidence type="ECO:0000313" key="2">
    <source>
        <dbReference type="EMBL" id="KAK2110282.1"/>
    </source>
</evidence>
<keyword evidence="3" id="KW-1185">Reference proteome</keyword>
<gene>
    <name evidence="2" type="primary">TAF4_1</name>
    <name evidence="2" type="ORF">P7K49_010028</name>
</gene>
<protein>
    <submittedName>
        <fullName evidence="2">Transcription initiation factor TFIID subunit 4</fullName>
    </submittedName>
</protein>
<evidence type="ECO:0000256" key="1">
    <source>
        <dbReference type="SAM" id="MobiDB-lite"/>
    </source>
</evidence>
<accession>A0ABQ9VLM4</accession>
<dbReference type="Proteomes" id="UP001266305">
    <property type="component" value="Unassembled WGS sequence"/>
</dbReference>
<dbReference type="EMBL" id="JASSZA010000005">
    <property type="protein sequence ID" value="KAK2110282.1"/>
    <property type="molecule type" value="Genomic_DNA"/>
</dbReference>